<dbReference type="Gene3D" id="1.10.1240.50">
    <property type="match status" value="1"/>
</dbReference>
<feature type="domain" description="RepB/MobA-like C-terminal" evidence="2">
    <location>
        <begin position="237"/>
        <end position="289"/>
    </location>
</feature>
<dbReference type="Pfam" id="PF22448">
    <property type="entry name" value="RepB_primase_C"/>
    <property type="match status" value="1"/>
</dbReference>
<evidence type="ECO:0000313" key="3">
    <source>
        <dbReference type="EMBL" id="SMF97864.1"/>
    </source>
</evidence>
<dbReference type="InterPro" id="IPR039459">
    <property type="entry name" value="RepB-like_DNA_primase_dom"/>
</dbReference>
<dbReference type="AlphaFoldDB" id="A0A1Y6DCT9"/>
<gene>
    <name evidence="3" type="ORF">SAMN02949497_4845</name>
</gene>
<dbReference type="Pfam" id="PF16793">
    <property type="entry name" value="RepB_primase"/>
    <property type="match status" value="1"/>
</dbReference>
<sequence length="334" mass="37835">MKVMAEDRTRRAVCRQVSAMSCDAYEIGIRDYVEKKMMIRAWSPSKVIESVPWLKRMNLMCNDIFIKPAPGSETGIILIDDIDYDTVEQMKMDGYEPIVVVETSPKNYQAWIRLGKSVQEGVRTEAAILLAEEYGGDRNSAHALHFGRLAGFTNRKSEHTTARGQPWALLAYATDLKPNFVASSAEKLLGEAVMAHEDKERASNERMVQARASIPLPSEGYGSFAKWYKAFSSNARSPSEADWKLSVIALMNGYGIDIVRQLIMEHSTGLQDRKKGHVEDYLARTVGKAEIWVEMLASGVFVEYEKVKHKLLRLAQERAREREREGNRRQLTAE</sequence>
<keyword evidence="4" id="KW-1185">Reference proteome</keyword>
<dbReference type="Gene3D" id="3.30.70.1790">
    <property type="entry name" value="RepB DNA-primase, N-terminal domain"/>
    <property type="match status" value="1"/>
</dbReference>
<evidence type="ECO:0000259" key="2">
    <source>
        <dbReference type="Pfam" id="PF22448"/>
    </source>
</evidence>
<name>A0A1Y6DCT9_9GAMM</name>
<protein>
    <submittedName>
        <fullName evidence="3">RepB DNA-primase</fullName>
    </submittedName>
</protein>
<dbReference type="STRING" id="1760988.SAMN02949497_4845"/>
<evidence type="ECO:0000313" key="4">
    <source>
        <dbReference type="Proteomes" id="UP000192923"/>
    </source>
</evidence>
<feature type="domain" description="RepB-like DNA primase" evidence="1">
    <location>
        <begin position="37"/>
        <end position="168"/>
    </location>
</feature>
<reference evidence="3 4" key="1">
    <citation type="submission" date="2016-12" db="EMBL/GenBank/DDBJ databases">
        <authorList>
            <person name="Song W.-J."/>
            <person name="Kurnit D.M."/>
        </authorList>
    </citation>
    <scope>NUCLEOTIDE SEQUENCE [LARGE SCALE GENOMIC DNA]</scope>
    <source>
        <strain evidence="3 4">175</strain>
    </source>
</reference>
<dbReference type="Gene3D" id="3.30.1490.240">
    <property type="entry name" value="RepB DNA-primase, N-terminal domain"/>
    <property type="match status" value="1"/>
</dbReference>
<evidence type="ECO:0000259" key="1">
    <source>
        <dbReference type="Pfam" id="PF16793"/>
    </source>
</evidence>
<dbReference type="Proteomes" id="UP000192923">
    <property type="component" value="Unassembled WGS sequence"/>
</dbReference>
<organism evidence="3 4">
    <name type="scientific">Methylomagnum ishizawai</name>
    <dbReference type="NCBI Taxonomy" id="1760988"/>
    <lineage>
        <taxon>Bacteria</taxon>
        <taxon>Pseudomonadati</taxon>
        <taxon>Pseudomonadota</taxon>
        <taxon>Gammaproteobacteria</taxon>
        <taxon>Methylococcales</taxon>
        <taxon>Methylococcaceae</taxon>
        <taxon>Methylomagnum</taxon>
    </lineage>
</organism>
<accession>A0A1Y6DCT9</accession>
<dbReference type="InterPro" id="IPR054366">
    <property type="entry name" value="RepB/MobA-like_C"/>
</dbReference>
<proteinExistence type="predicted"/>
<dbReference type="EMBL" id="FXAM01000006">
    <property type="protein sequence ID" value="SMF97864.1"/>
    <property type="molecule type" value="Genomic_DNA"/>
</dbReference>